<sequence>MSEDADNPSMWWSQCLNRVDVCGAPRVMSP</sequence>
<proteinExistence type="predicted"/>
<dbReference type="AlphaFoldDB" id="G3ABB3"/>
<reference evidence="1" key="2">
    <citation type="submission" date="2011-04" db="EMBL/GenBank/DDBJ databases">
        <authorList>
            <person name="Genoscope - CEA"/>
        </authorList>
    </citation>
    <scope>NUCLEOTIDE SEQUENCE</scope>
    <source>
        <strain evidence="1">R24</strain>
    </source>
</reference>
<organism evidence="1">
    <name type="scientific">Ralstonia syzygii R24</name>
    <dbReference type="NCBI Taxonomy" id="907261"/>
    <lineage>
        <taxon>Bacteria</taxon>
        <taxon>Pseudomonadati</taxon>
        <taxon>Pseudomonadota</taxon>
        <taxon>Betaproteobacteria</taxon>
        <taxon>Burkholderiales</taxon>
        <taxon>Burkholderiaceae</taxon>
        <taxon>Ralstonia</taxon>
        <taxon>Ralstonia solanacearum species complex</taxon>
    </lineage>
</organism>
<accession>G3ABB3</accession>
<reference evidence="1" key="1">
    <citation type="journal article" date="2011" name="PLoS ONE">
        <title>Ralstonia syzygii, the Blood Disease Bacterium and some Asian R. solanacearum strains form a single genomic species despite divergent lifestyles.</title>
        <authorList>
            <person name="Remenant B."/>
            <person name="de Cambiaire J.C."/>
            <person name="Cellier G."/>
            <person name="Jacobs J.M."/>
            <person name="Mangenot S."/>
            <person name="Barbe V."/>
            <person name="Lajus A."/>
            <person name="Vallenet D."/>
            <person name="Medigue C."/>
            <person name="Fegan M."/>
            <person name="Allen C."/>
            <person name="Prior P."/>
        </authorList>
    </citation>
    <scope>NUCLEOTIDE SEQUENCE</scope>
    <source>
        <strain evidence="1">R24</strain>
    </source>
</reference>
<dbReference type="EMBL" id="FR854092">
    <property type="protein sequence ID" value="CCA86802.1"/>
    <property type="molecule type" value="Genomic_DNA"/>
</dbReference>
<protein>
    <submittedName>
        <fullName evidence="1">Conserved hypothethical protein</fullName>
    </submittedName>
</protein>
<gene>
    <name evidence="1" type="ORF">RALSY_mp30113</name>
</gene>
<evidence type="ECO:0000313" key="1">
    <source>
        <dbReference type="EMBL" id="CCA86802.1"/>
    </source>
</evidence>
<name>G3ABB3_9RALS</name>